<organism evidence="4 5">
    <name type="scientific">Candidatus Magasanikbacteria bacterium RIFCSPHIGHO2_02_FULL_51_14</name>
    <dbReference type="NCBI Taxonomy" id="1798683"/>
    <lineage>
        <taxon>Bacteria</taxon>
        <taxon>Candidatus Magasanikiibacteriota</taxon>
    </lineage>
</organism>
<evidence type="ECO:0000256" key="2">
    <source>
        <dbReference type="ARBA" id="ARBA00023125"/>
    </source>
</evidence>
<dbReference type="PANTHER" id="PTHR33175:SF3">
    <property type="entry name" value="DNA-BINDING PROTEIN HU-BETA"/>
    <property type="match status" value="1"/>
</dbReference>
<keyword evidence="2" id="KW-0238">DNA-binding</keyword>
<dbReference type="EMBL" id="MFQE01000038">
    <property type="protein sequence ID" value="OGH71029.1"/>
    <property type="molecule type" value="Genomic_DNA"/>
</dbReference>
<dbReference type="PANTHER" id="PTHR33175">
    <property type="entry name" value="DNA-BINDING PROTEIN HU"/>
    <property type="match status" value="1"/>
</dbReference>
<sequence>MHLNKTALGEEIAKKAGVSKKEAEHMIEAFTDIVMGTLKDGGSVTIAGFGQFSAKTRAGRVGVNPQRPTEKIQIPPVTVPKFKAGLALKKALKAKPAGGTM</sequence>
<evidence type="ECO:0000313" key="4">
    <source>
        <dbReference type="EMBL" id="OGH71029.1"/>
    </source>
</evidence>
<dbReference type="InterPro" id="IPR000119">
    <property type="entry name" value="Hist_DNA-bd"/>
</dbReference>
<dbReference type="GO" id="GO:0030527">
    <property type="term" value="F:structural constituent of chromatin"/>
    <property type="evidence" value="ECO:0007669"/>
    <property type="project" value="InterPro"/>
</dbReference>
<dbReference type="GO" id="GO:0003677">
    <property type="term" value="F:DNA binding"/>
    <property type="evidence" value="ECO:0007669"/>
    <property type="project" value="UniProtKB-KW"/>
</dbReference>
<evidence type="ECO:0000313" key="5">
    <source>
        <dbReference type="Proteomes" id="UP000177457"/>
    </source>
</evidence>
<accession>A0A1F6MHB6</accession>
<name>A0A1F6MHB6_9BACT</name>
<gene>
    <name evidence="4" type="ORF">A3C90_04340</name>
</gene>
<dbReference type="Pfam" id="PF00216">
    <property type="entry name" value="Bac_DNA_binding"/>
    <property type="match status" value="1"/>
</dbReference>
<proteinExistence type="inferred from homology"/>
<evidence type="ECO:0000256" key="1">
    <source>
        <dbReference type="ARBA" id="ARBA00023067"/>
    </source>
</evidence>
<keyword evidence="1" id="KW-0226">DNA condensation</keyword>
<dbReference type="AlphaFoldDB" id="A0A1F6MHB6"/>
<dbReference type="PRINTS" id="PR01727">
    <property type="entry name" value="DNABINDINGHU"/>
</dbReference>
<dbReference type="SUPFAM" id="SSF47729">
    <property type="entry name" value="IHF-like DNA-binding proteins"/>
    <property type="match status" value="1"/>
</dbReference>
<evidence type="ECO:0008006" key="6">
    <source>
        <dbReference type="Google" id="ProtNLM"/>
    </source>
</evidence>
<evidence type="ECO:0000256" key="3">
    <source>
        <dbReference type="RuleBase" id="RU003939"/>
    </source>
</evidence>
<protein>
    <recommendedName>
        <fullName evidence="6">DNA-binding protein</fullName>
    </recommendedName>
</protein>
<dbReference type="InterPro" id="IPR010992">
    <property type="entry name" value="IHF-like_DNA-bd_dom_sf"/>
</dbReference>
<dbReference type="SMART" id="SM00411">
    <property type="entry name" value="BHL"/>
    <property type="match status" value="1"/>
</dbReference>
<dbReference type="GO" id="GO:0030261">
    <property type="term" value="P:chromosome condensation"/>
    <property type="evidence" value="ECO:0007669"/>
    <property type="project" value="UniProtKB-KW"/>
</dbReference>
<comment type="caution">
    <text evidence="4">The sequence shown here is derived from an EMBL/GenBank/DDBJ whole genome shotgun (WGS) entry which is preliminary data.</text>
</comment>
<dbReference type="CDD" id="cd13831">
    <property type="entry name" value="HU"/>
    <property type="match status" value="1"/>
</dbReference>
<dbReference type="STRING" id="1798683.A3C90_04340"/>
<reference evidence="4 5" key="1">
    <citation type="journal article" date="2016" name="Nat. Commun.">
        <title>Thousands of microbial genomes shed light on interconnected biogeochemical processes in an aquifer system.</title>
        <authorList>
            <person name="Anantharaman K."/>
            <person name="Brown C.T."/>
            <person name="Hug L.A."/>
            <person name="Sharon I."/>
            <person name="Castelle C.J."/>
            <person name="Probst A.J."/>
            <person name="Thomas B.C."/>
            <person name="Singh A."/>
            <person name="Wilkins M.J."/>
            <person name="Karaoz U."/>
            <person name="Brodie E.L."/>
            <person name="Williams K.H."/>
            <person name="Hubbard S.S."/>
            <person name="Banfield J.F."/>
        </authorList>
    </citation>
    <scope>NUCLEOTIDE SEQUENCE [LARGE SCALE GENOMIC DNA]</scope>
</reference>
<dbReference type="Gene3D" id="4.10.520.10">
    <property type="entry name" value="IHF-like DNA-binding proteins"/>
    <property type="match status" value="1"/>
</dbReference>
<comment type="similarity">
    <text evidence="3">Belongs to the bacterial histone-like protein family.</text>
</comment>
<dbReference type="GO" id="GO:0005829">
    <property type="term" value="C:cytosol"/>
    <property type="evidence" value="ECO:0007669"/>
    <property type="project" value="TreeGrafter"/>
</dbReference>
<dbReference type="Proteomes" id="UP000177457">
    <property type="component" value="Unassembled WGS sequence"/>
</dbReference>